<dbReference type="Pfam" id="PF00400">
    <property type="entry name" value="WD40"/>
    <property type="match status" value="1"/>
</dbReference>
<dbReference type="AlphaFoldDB" id="A0A835ZC99"/>
<keyword evidence="2" id="KW-0698">rRNA processing</keyword>
<proteinExistence type="predicted"/>
<dbReference type="SMART" id="SM01033">
    <property type="entry name" value="BING4CT"/>
    <property type="match status" value="1"/>
</dbReference>
<dbReference type="InterPro" id="IPR015943">
    <property type="entry name" value="WD40/YVTN_repeat-like_dom_sf"/>
</dbReference>
<dbReference type="PANTHER" id="PTHR14085:SF3">
    <property type="entry name" value="WD REPEAT-CONTAINING PROTEIN 46"/>
    <property type="match status" value="1"/>
</dbReference>
<dbReference type="GO" id="GO:0000462">
    <property type="term" value="P:maturation of SSU-rRNA from tricistronic rRNA transcript (SSU-rRNA, 5.8S rRNA, LSU-rRNA)"/>
    <property type="evidence" value="ECO:0007669"/>
    <property type="project" value="TreeGrafter"/>
</dbReference>
<organism evidence="9 10">
    <name type="scientific">Tribonema minus</name>
    <dbReference type="NCBI Taxonomy" id="303371"/>
    <lineage>
        <taxon>Eukaryota</taxon>
        <taxon>Sar</taxon>
        <taxon>Stramenopiles</taxon>
        <taxon>Ochrophyta</taxon>
        <taxon>PX clade</taxon>
        <taxon>Xanthophyceae</taxon>
        <taxon>Tribonematales</taxon>
        <taxon>Tribonemataceae</taxon>
        <taxon>Tribonema</taxon>
    </lineage>
</organism>
<reference evidence="9" key="1">
    <citation type="submission" date="2021-02" db="EMBL/GenBank/DDBJ databases">
        <title>First Annotated Genome of the Yellow-green Alga Tribonema minus.</title>
        <authorList>
            <person name="Mahan K.M."/>
        </authorList>
    </citation>
    <scope>NUCLEOTIDE SEQUENCE</scope>
    <source>
        <strain evidence="9">UTEX B ZZ1240</strain>
    </source>
</reference>
<dbReference type="GO" id="GO:0032040">
    <property type="term" value="C:small-subunit processome"/>
    <property type="evidence" value="ECO:0007669"/>
    <property type="project" value="TreeGrafter"/>
</dbReference>
<dbReference type="OrthoDB" id="10251154at2759"/>
<dbReference type="InterPro" id="IPR019775">
    <property type="entry name" value="WD40_repeat_CS"/>
</dbReference>
<feature type="domain" description="BING4 C-terminal" evidence="8">
    <location>
        <begin position="311"/>
        <end position="391"/>
    </location>
</feature>
<feature type="region of interest" description="Disordered" evidence="7">
    <location>
        <begin position="458"/>
        <end position="490"/>
    </location>
</feature>
<name>A0A835ZC99_9STRA</name>
<evidence type="ECO:0000256" key="4">
    <source>
        <dbReference type="ARBA" id="ARBA00022737"/>
    </source>
</evidence>
<protein>
    <submittedName>
        <fullName evidence="9">U3 snoRNP-associated protein Utp7</fullName>
    </submittedName>
</protein>
<feature type="compositionally biased region" description="Basic residues" evidence="7">
    <location>
        <begin position="421"/>
        <end position="440"/>
    </location>
</feature>
<dbReference type="InterPro" id="IPR040315">
    <property type="entry name" value="WDR46/Utp7"/>
</dbReference>
<accession>A0A835ZC99</accession>
<keyword evidence="10" id="KW-1185">Reference proteome</keyword>
<dbReference type="InterPro" id="IPR001680">
    <property type="entry name" value="WD40_rpt"/>
</dbReference>
<evidence type="ECO:0000259" key="8">
    <source>
        <dbReference type="SMART" id="SM01033"/>
    </source>
</evidence>
<keyword evidence="5" id="KW-0539">Nucleus</keyword>
<evidence type="ECO:0000313" key="10">
    <source>
        <dbReference type="Proteomes" id="UP000664859"/>
    </source>
</evidence>
<keyword evidence="4" id="KW-0677">Repeat</keyword>
<evidence type="ECO:0000256" key="7">
    <source>
        <dbReference type="SAM" id="MobiDB-lite"/>
    </source>
</evidence>
<sequence length="490" mass="53590">MTHKSGLKRAEREAQAAQARAAAAEILLPEEAGYVEAEGMEATYQFKQHDLKAAVDINTARSIFNFSLPELGPYCIDFSRNGRWLTLGGRKGHLALVDTLRMDVVMEVQLRDTIRDVCALHSHAFTAVAQSKYVYIYDDQGAEVHALRQHSQPQRLSFLPYHFLLASIGRGAVLRYTDVSIGTLVSEHNTHLGPCDALAQNPRNAVLHAGHSNGVVTLWSPSMGKPLVRMLAHRGPLSSLAVDPTGNYMVTAGHDARVRVWDLRTYTELHHYFARAAPSSMDISQRGLLALGFGCHATVWRDAIATKARAPYLRHDFADGARVERLRFRPYEDALGCGHASGYATLLVPGAGEPNFDTFAANPFETRKQRREGEVKALLDKLGPETIMLDPAAVATVDADPEALRGELRALQEAADARPKAAPRAKNKMRGRNKIGKKVAKKQANVVDAGVAKRREKVAKAKEAAREAQAGAQRARDAEGAPGALAKFYT</sequence>
<dbReference type="Pfam" id="PF08149">
    <property type="entry name" value="BING4CT"/>
    <property type="match status" value="1"/>
</dbReference>
<evidence type="ECO:0000256" key="5">
    <source>
        <dbReference type="ARBA" id="ARBA00023242"/>
    </source>
</evidence>
<comment type="subcellular location">
    <subcellularLocation>
        <location evidence="1">Nucleus</location>
        <location evidence="1">Nucleolus</location>
    </subcellularLocation>
</comment>
<dbReference type="Gene3D" id="2.130.10.10">
    <property type="entry name" value="YVTN repeat-like/Quinoprotein amine dehydrogenase"/>
    <property type="match status" value="1"/>
</dbReference>
<comment type="caution">
    <text evidence="9">The sequence shown here is derived from an EMBL/GenBank/DDBJ whole genome shotgun (WGS) entry which is preliminary data.</text>
</comment>
<dbReference type="Proteomes" id="UP000664859">
    <property type="component" value="Unassembled WGS sequence"/>
</dbReference>
<gene>
    <name evidence="9" type="ORF">JKP88DRAFT_192771</name>
</gene>
<dbReference type="EMBL" id="JAFCMP010000048">
    <property type="protein sequence ID" value="KAG5189532.1"/>
    <property type="molecule type" value="Genomic_DNA"/>
</dbReference>
<feature type="repeat" description="WD" evidence="6">
    <location>
        <begin position="230"/>
        <end position="271"/>
    </location>
</feature>
<dbReference type="InterPro" id="IPR012952">
    <property type="entry name" value="BING4_C_dom"/>
</dbReference>
<dbReference type="InterPro" id="IPR036322">
    <property type="entry name" value="WD40_repeat_dom_sf"/>
</dbReference>
<evidence type="ECO:0000256" key="1">
    <source>
        <dbReference type="ARBA" id="ARBA00004604"/>
    </source>
</evidence>
<evidence type="ECO:0000256" key="6">
    <source>
        <dbReference type="PROSITE-ProRule" id="PRU00221"/>
    </source>
</evidence>
<dbReference type="GO" id="GO:0030686">
    <property type="term" value="C:90S preribosome"/>
    <property type="evidence" value="ECO:0007669"/>
    <property type="project" value="TreeGrafter"/>
</dbReference>
<keyword evidence="3 6" id="KW-0853">WD repeat</keyword>
<evidence type="ECO:0000256" key="2">
    <source>
        <dbReference type="ARBA" id="ARBA00022552"/>
    </source>
</evidence>
<dbReference type="FunFam" id="2.130.10.10:FF:000378">
    <property type="entry name" value="U3 small nucleolar RNA-associated protein 7"/>
    <property type="match status" value="1"/>
</dbReference>
<feature type="region of interest" description="Disordered" evidence="7">
    <location>
        <begin position="414"/>
        <end position="440"/>
    </location>
</feature>
<dbReference type="PROSITE" id="PS50294">
    <property type="entry name" value="WD_REPEATS_REGION"/>
    <property type="match status" value="1"/>
</dbReference>
<evidence type="ECO:0000256" key="3">
    <source>
        <dbReference type="ARBA" id="ARBA00022574"/>
    </source>
</evidence>
<dbReference type="PROSITE" id="PS00678">
    <property type="entry name" value="WD_REPEATS_1"/>
    <property type="match status" value="1"/>
</dbReference>
<dbReference type="SUPFAM" id="SSF50978">
    <property type="entry name" value="WD40 repeat-like"/>
    <property type="match status" value="1"/>
</dbReference>
<evidence type="ECO:0000313" key="9">
    <source>
        <dbReference type="EMBL" id="KAG5189532.1"/>
    </source>
</evidence>
<dbReference type="PROSITE" id="PS50082">
    <property type="entry name" value="WD_REPEATS_2"/>
    <property type="match status" value="1"/>
</dbReference>
<dbReference type="PANTHER" id="PTHR14085">
    <property type="entry name" value="WD-REPEAT PROTEIN BING4"/>
    <property type="match status" value="1"/>
</dbReference>
<dbReference type="SMART" id="SM00320">
    <property type="entry name" value="WD40"/>
    <property type="match status" value="4"/>
</dbReference>